<keyword evidence="1" id="KW-0472">Membrane</keyword>
<accession>R2PTT4</accession>
<feature type="transmembrane region" description="Helical" evidence="1">
    <location>
        <begin position="248"/>
        <end position="274"/>
    </location>
</feature>
<dbReference type="Pfam" id="PF10882">
    <property type="entry name" value="bPH_5"/>
    <property type="match status" value="1"/>
</dbReference>
<gene>
    <name evidence="3" type="ORF">UAU_04817</name>
</gene>
<sequence length="466" mass="53831">MNLFMWGTLVFCNLIMAFTLSLAAKPHNHVIIENTLPPSQLDNPQVKALAKRYRKRQFQTALLLSIIETPLLLPIRDSWFMLLFFVMLFLTIGAGYGLQIRYIRKMRQLIEDNQWHLDVAPVQINTQLVRDKNVQMVSWKWFLLAGALSLGLFFLTRSFPDSLVVLLVVLFSEAIMVGGWYFVGRLPVRALTNDQEINRQYNDLTKHHWALIMVVIGMILPLTIYLPLLAVERWQNQFALLTFLEFGLLLFIVFFSLGLLLFIVFFSLGWLLALRGKQDRLLAQAKDFRYQGDDYYWRYGVYYNPNDTRFMVPDRIGLNLSVNLATQSGKILMGLVGVILMASLIITIVPMFILDYDPDPFVYTVDAQKVTLDGPFFRERAIALPNIQKLELIEKLPGKGVRTNGLATDQYAMGKFRINGKPADLLIINESKPILVIETYDRDYYFTSKRPQKTKQAYQEIRTAME</sequence>
<name>R2PTT4_9ENTE</name>
<organism evidence="3 4">
    <name type="scientific">Enterococcus pallens ATCC BAA-351</name>
    <dbReference type="NCBI Taxonomy" id="1158607"/>
    <lineage>
        <taxon>Bacteria</taxon>
        <taxon>Bacillati</taxon>
        <taxon>Bacillota</taxon>
        <taxon>Bacilli</taxon>
        <taxon>Lactobacillales</taxon>
        <taxon>Enterococcaceae</taxon>
        <taxon>Enterococcus</taxon>
    </lineage>
</organism>
<dbReference type="HOGENOM" id="CLU_046397_0_0_9"/>
<dbReference type="RefSeq" id="WP_010759752.1">
    <property type="nucleotide sequence ID" value="NZ_ASWD01000003.1"/>
</dbReference>
<dbReference type="AlphaFoldDB" id="R2PTT4"/>
<dbReference type="OrthoDB" id="157646at2"/>
<evidence type="ECO:0000313" key="4">
    <source>
        <dbReference type="Proteomes" id="UP000013782"/>
    </source>
</evidence>
<dbReference type="eggNOG" id="COG4194">
    <property type="taxonomic scope" value="Bacteria"/>
</dbReference>
<feature type="transmembrane region" description="Helical" evidence="1">
    <location>
        <begin position="162"/>
        <end position="183"/>
    </location>
</feature>
<keyword evidence="4" id="KW-1185">Reference proteome</keyword>
<keyword evidence="1" id="KW-1133">Transmembrane helix</keyword>
<evidence type="ECO:0000256" key="1">
    <source>
        <dbReference type="SAM" id="Phobius"/>
    </source>
</evidence>
<proteinExistence type="predicted"/>
<feature type="transmembrane region" description="Helical" evidence="1">
    <location>
        <begin position="331"/>
        <end position="354"/>
    </location>
</feature>
<feature type="transmembrane region" description="Helical" evidence="1">
    <location>
        <begin position="209"/>
        <end position="228"/>
    </location>
</feature>
<dbReference type="InterPro" id="IPR027783">
    <property type="entry name" value="Bacterial_PH-related"/>
</dbReference>
<dbReference type="EMBL" id="AJAQ01000046">
    <property type="protein sequence ID" value="EOH87962.1"/>
    <property type="molecule type" value="Genomic_DNA"/>
</dbReference>
<dbReference type="PATRIC" id="fig|1158607.3.peg.4802"/>
<reference evidence="3 4" key="1">
    <citation type="submission" date="2013-02" db="EMBL/GenBank/DDBJ databases">
        <title>The Genome Sequence of Enterococcus pallens BAA-351.</title>
        <authorList>
            <consortium name="The Broad Institute Genome Sequencing Platform"/>
            <consortium name="The Broad Institute Genome Sequencing Center for Infectious Disease"/>
            <person name="Earl A.M."/>
            <person name="Gilmore M.S."/>
            <person name="Lebreton F."/>
            <person name="Walker B."/>
            <person name="Young S.K."/>
            <person name="Zeng Q."/>
            <person name="Gargeya S."/>
            <person name="Fitzgerald M."/>
            <person name="Haas B."/>
            <person name="Abouelleil A."/>
            <person name="Alvarado L."/>
            <person name="Arachchi H.M."/>
            <person name="Berlin A.M."/>
            <person name="Chapman S.B."/>
            <person name="Dewar J."/>
            <person name="Goldberg J."/>
            <person name="Griggs A."/>
            <person name="Gujja S."/>
            <person name="Hansen M."/>
            <person name="Howarth C."/>
            <person name="Imamovic A."/>
            <person name="Larimer J."/>
            <person name="McCowan C."/>
            <person name="Murphy C."/>
            <person name="Neiman D."/>
            <person name="Pearson M."/>
            <person name="Priest M."/>
            <person name="Roberts A."/>
            <person name="Saif S."/>
            <person name="Shea T."/>
            <person name="Sisk P."/>
            <person name="Sykes S."/>
            <person name="Wortman J."/>
            <person name="Nusbaum C."/>
            <person name="Birren B."/>
        </authorList>
    </citation>
    <scope>NUCLEOTIDE SEQUENCE [LARGE SCALE GENOMIC DNA]</scope>
    <source>
        <strain evidence="3 4">ATCC BAA-351</strain>
    </source>
</reference>
<dbReference type="STRING" id="160454.RV10_GL000024"/>
<comment type="caution">
    <text evidence="3">The sequence shown here is derived from an EMBL/GenBank/DDBJ whole genome shotgun (WGS) entry which is preliminary data.</text>
</comment>
<protein>
    <recommendedName>
        <fullName evidence="2">Bacterial Pleckstrin homology domain-containing protein</fullName>
    </recommendedName>
</protein>
<feature type="transmembrane region" description="Helical" evidence="1">
    <location>
        <begin position="137"/>
        <end position="156"/>
    </location>
</feature>
<feature type="transmembrane region" description="Helical" evidence="1">
    <location>
        <begin position="79"/>
        <end position="98"/>
    </location>
</feature>
<feature type="domain" description="Bacterial Pleckstrin homology" evidence="2">
    <location>
        <begin position="363"/>
        <end position="459"/>
    </location>
</feature>
<evidence type="ECO:0000259" key="2">
    <source>
        <dbReference type="Pfam" id="PF10882"/>
    </source>
</evidence>
<keyword evidence="1" id="KW-0812">Transmembrane</keyword>
<evidence type="ECO:0000313" key="3">
    <source>
        <dbReference type="EMBL" id="EOH87962.1"/>
    </source>
</evidence>
<dbReference type="Proteomes" id="UP000013782">
    <property type="component" value="Unassembled WGS sequence"/>
</dbReference>